<keyword evidence="3" id="KW-0378">Hydrolase</keyword>
<dbReference type="PANTHER" id="PTHR33209">
    <property type="entry name" value="PROTEASE 4"/>
    <property type="match status" value="1"/>
</dbReference>
<dbReference type="Proteomes" id="UP000199475">
    <property type="component" value="Unassembled WGS sequence"/>
</dbReference>
<evidence type="ECO:0000256" key="2">
    <source>
        <dbReference type="ARBA" id="ARBA00022670"/>
    </source>
</evidence>
<dbReference type="PIRSF" id="PIRSF001217">
    <property type="entry name" value="Protease_4_SppA"/>
    <property type="match status" value="1"/>
</dbReference>
<dbReference type="CDD" id="cd07018">
    <property type="entry name" value="S49_SppA_67K_type"/>
    <property type="match status" value="1"/>
</dbReference>
<dbReference type="GO" id="GO:0008236">
    <property type="term" value="F:serine-type peptidase activity"/>
    <property type="evidence" value="ECO:0007669"/>
    <property type="project" value="UniProtKB-KW"/>
</dbReference>
<dbReference type="AlphaFoldDB" id="A0A1G9JPU2"/>
<evidence type="ECO:0000259" key="6">
    <source>
        <dbReference type="Pfam" id="PF01343"/>
    </source>
</evidence>
<gene>
    <name evidence="7" type="ORF">SAMN04488242_1397</name>
</gene>
<dbReference type="Pfam" id="PF01343">
    <property type="entry name" value="Peptidase_S49"/>
    <property type="match status" value="2"/>
</dbReference>
<dbReference type="InterPro" id="IPR047272">
    <property type="entry name" value="S49_SppA_C"/>
</dbReference>
<evidence type="ECO:0000256" key="5">
    <source>
        <dbReference type="PIRSR" id="PIRSR001217-1"/>
    </source>
</evidence>
<protein>
    <submittedName>
        <fullName evidence="7">Protease-4</fullName>
    </submittedName>
</protein>
<evidence type="ECO:0000313" key="8">
    <source>
        <dbReference type="Proteomes" id="UP000199475"/>
    </source>
</evidence>
<dbReference type="SUPFAM" id="SSF52096">
    <property type="entry name" value="ClpP/crotonase"/>
    <property type="match status" value="2"/>
</dbReference>
<dbReference type="PANTHER" id="PTHR33209:SF1">
    <property type="entry name" value="PEPTIDASE S49 DOMAIN-CONTAINING PROTEIN"/>
    <property type="match status" value="1"/>
</dbReference>
<dbReference type="InterPro" id="IPR029045">
    <property type="entry name" value="ClpP/crotonase-like_dom_sf"/>
</dbReference>
<accession>A0A1G9JPU2</accession>
<feature type="domain" description="Peptidase S49" evidence="6">
    <location>
        <begin position="91"/>
        <end position="239"/>
    </location>
</feature>
<feature type="active site" description="Proton donor/acceptor" evidence="5">
    <location>
        <position position="161"/>
    </location>
</feature>
<proteinExistence type="inferred from homology"/>
<sequence>MSTPLNKLQSMFHKPSVLELDLARGVIEIRPNSPLQAMQVLNATTMSALRDAVTEAIKDDHVKGLIVHAANNTLPVSMLDEIALEIERFGAHKPTVAWAETFGELVPSLAMYKLATAAKEIWLQPSGMLTIEGYESQILLLKGGFNKLGLEPEFGQRHEYKTAANTYAADEVTEPHREMMHSLVGDLLEDAVRTIAKRRGLDEGFVRQALDTSPVTPERALEAGLIDHIGYRDQVYSTALDAWGAKPDELRYVNRYNLKPDIAKALSGRKRKKIGVVPIRGPIVTGRGSAGLNGQTVGADHIDEQLRAAQRDDDIVAVILDVDSPGGSAVASDFVRRGVLQLRESGRKVVARMGGMAASGGYFVSMGADEIVALPSTLTGSIGVLGGKLVTQGLYEKLGLVRESVKSTEDGMLMSPAEPFSEDEWRRLNEWLDRVYEDFTSKAAEDRGIEYGQLESMARGRVWTGAQAVERGLVDYLGGRRVAQERAALLAEVDVDDVDIVPVGPGGLLGKLVPAASSEAVGGTGGTQPLGAESMLKAMLREMGLHVDGALSLPYRITIR</sequence>
<keyword evidence="4" id="KW-0720">Serine protease</keyword>
<evidence type="ECO:0000256" key="4">
    <source>
        <dbReference type="ARBA" id="ARBA00022825"/>
    </source>
</evidence>
<dbReference type="Gene3D" id="3.90.226.10">
    <property type="entry name" value="2-enoyl-CoA Hydratase, Chain A, domain 1"/>
    <property type="match status" value="3"/>
</dbReference>
<reference evidence="7 8" key="1">
    <citation type="submission" date="2016-10" db="EMBL/GenBank/DDBJ databases">
        <authorList>
            <person name="de Groot N.N."/>
        </authorList>
    </citation>
    <scope>NUCLEOTIDE SEQUENCE [LARGE SCALE GENOMIC DNA]</scope>
    <source>
        <strain evidence="7 8">CGMCC 1.9159</strain>
    </source>
</reference>
<organism evidence="7 8">
    <name type="scientific">Tessaracoccus oleiagri</name>
    <dbReference type="NCBI Taxonomy" id="686624"/>
    <lineage>
        <taxon>Bacteria</taxon>
        <taxon>Bacillati</taxon>
        <taxon>Actinomycetota</taxon>
        <taxon>Actinomycetes</taxon>
        <taxon>Propionibacteriales</taxon>
        <taxon>Propionibacteriaceae</taxon>
        <taxon>Tessaracoccus</taxon>
    </lineage>
</organism>
<dbReference type="RefSeq" id="WP_093250320.1">
    <property type="nucleotide sequence ID" value="NZ_FNGP01000002.1"/>
</dbReference>
<dbReference type="EMBL" id="FNGP01000002">
    <property type="protein sequence ID" value="SDL39580.1"/>
    <property type="molecule type" value="Genomic_DNA"/>
</dbReference>
<dbReference type="GO" id="GO:0016020">
    <property type="term" value="C:membrane"/>
    <property type="evidence" value="ECO:0007669"/>
    <property type="project" value="InterPro"/>
</dbReference>
<dbReference type="InterPro" id="IPR047217">
    <property type="entry name" value="S49_SppA_67K_type_N"/>
</dbReference>
<keyword evidence="8" id="KW-1185">Reference proteome</keyword>
<dbReference type="InterPro" id="IPR002142">
    <property type="entry name" value="Peptidase_S49"/>
</dbReference>
<dbReference type="OrthoDB" id="9764363at2"/>
<feature type="active site" description="Nucleophile" evidence="5">
    <location>
        <position position="359"/>
    </location>
</feature>
<comment type="similarity">
    <text evidence="1">Belongs to the peptidase S49 family.</text>
</comment>
<dbReference type="GO" id="GO:0006465">
    <property type="term" value="P:signal peptide processing"/>
    <property type="evidence" value="ECO:0007669"/>
    <property type="project" value="InterPro"/>
</dbReference>
<evidence type="ECO:0000313" key="7">
    <source>
        <dbReference type="EMBL" id="SDL39580.1"/>
    </source>
</evidence>
<dbReference type="STRING" id="686624.SAMN04488242_1397"/>
<feature type="domain" description="Peptidase S49" evidence="6">
    <location>
        <begin position="342"/>
        <end position="493"/>
    </location>
</feature>
<keyword evidence="2 7" id="KW-0645">Protease</keyword>
<dbReference type="CDD" id="cd07023">
    <property type="entry name" value="S49_Sppa_N_C"/>
    <property type="match status" value="1"/>
</dbReference>
<dbReference type="InterPro" id="IPR004634">
    <property type="entry name" value="Pept_S49_pIV"/>
</dbReference>
<evidence type="ECO:0000256" key="1">
    <source>
        <dbReference type="ARBA" id="ARBA00008683"/>
    </source>
</evidence>
<evidence type="ECO:0000256" key="3">
    <source>
        <dbReference type="ARBA" id="ARBA00022801"/>
    </source>
</evidence>
<name>A0A1G9JPU2_9ACTN</name>